<comment type="caution">
    <text evidence="4">The sequence shown here is derived from an EMBL/GenBank/DDBJ whole genome shotgun (WGS) entry which is preliminary data.</text>
</comment>
<gene>
    <name evidence="4" type="ORF">NS359_12975</name>
</gene>
<evidence type="ECO:0000256" key="1">
    <source>
        <dbReference type="ARBA" id="ARBA00023125"/>
    </source>
</evidence>
<dbReference type="Proteomes" id="UP000072763">
    <property type="component" value="Unassembled WGS sequence"/>
</dbReference>
<dbReference type="AlphaFoldDB" id="A0A147DNB0"/>
<feature type="coiled-coil region" evidence="2">
    <location>
        <begin position="83"/>
        <end position="110"/>
    </location>
</feature>
<evidence type="ECO:0000259" key="3">
    <source>
        <dbReference type="PROSITE" id="PS50937"/>
    </source>
</evidence>
<accession>A0A147DNB0</accession>
<name>A0A147DNB0_9MICO</name>
<keyword evidence="2" id="KW-0175">Coiled coil</keyword>
<dbReference type="GO" id="GO:0003677">
    <property type="term" value="F:DNA binding"/>
    <property type="evidence" value="ECO:0007669"/>
    <property type="project" value="UniProtKB-KW"/>
</dbReference>
<evidence type="ECO:0000313" key="4">
    <source>
        <dbReference type="EMBL" id="KTR50864.1"/>
    </source>
</evidence>
<reference evidence="4 5" key="1">
    <citation type="journal article" date="2016" name="Front. Microbiol.">
        <title>Genomic Resource of Rice Seed Associated Bacteria.</title>
        <authorList>
            <person name="Midha S."/>
            <person name="Bansal K."/>
            <person name="Sharma S."/>
            <person name="Kumar N."/>
            <person name="Patil P.P."/>
            <person name="Chaudhry V."/>
            <person name="Patil P.B."/>
        </authorList>
    </citation>
    <scope>NUCLEOTIDE SEQUENCE [LARGE SCALE GENOMIC DNA]</scope>
    <source>
        <strain evidence="4 5">NS359</strain>
    </source>
</reference>
<dbReference type="Pfam" id="PF13411">
    <property type="entry name" value="MerR_1"/>
    <property type="match status" value="1"/>
</dbReference>
<keyword evidence="1" id="KW-0238">DNA-binding</keyword>
<dbReference type="GO" id="GO:0003700">
    <property type="term" value="F:DNA-binding transcription factor activity"/>
    <property type="evidence" value="ECO:0007669"/>
    <property type="project" value="InterPro"/>
</dbReference>
<protein>
    <submittedName>
        <fullName evidence="4">MerR family transcriptional regulator</fullName>
    </submittedName>
</protein>
<dbReference type="InterPro" id="IPR000551">
    <property type="entry name" value="MerR-type_HTH_dom"/>
</dbReference>
<dbReference type="EMBL" id="LDRC01000071">
    <property type="protein sequence ID" value="KTR50864.1"/>
    <property type="molecule type" value="Genomic_DNA"/>
</dbReference>
<dbReference type="PANTHER" id="PTHR30204:SF93">
    <property type="entry name" value="HTH MERR-TYPE DOMAIN-CONTAINING PROTEIN"/>
    <property type="match status" value="1"/>
</dbReference>
<evidence type="ECO:0000256" key="2">
    <source>
        <dbReference type="SAM" id="Coils"/>
    </source>
</evidence>
<organism evidence="4 5">
    <name type="scientific">Curtobacterium oceanosedimentum</name>
    <dbReference type="NCBI Taxonomy" id="465820"/>
    <lineage>
        <taxon>Bacteria</taxon>
        <taxon>Bacillati</taxon>
        <taxon>Actinomycetota</taxon>
        <taxon>Actinomycetes</taxon>
        <taxon>Micrococcales</taxon>
        <taxon>Microbacteriaceae</taxon>
        <taxon>Curtobacterium</taxon>
    </lineage>
</organism>
<dbReference type="PRINTS" id="PR00040">
    <property type="entry name" value="HTHMERR"/>
</dbReference>
<proteinExistence type="predicted"/>
<sequence>MGDAAAFVGTTPRAIRHYHQLGLLPEQERGSDGRRRYGPADITRLLWIRRMAEAGVALEDVRDAFDGAAPSTLDDDGTVADVLGRLEDRLAEQEAELRRKRAAVRRMRARGSRLGLLHDIVAHRLEDAPDGSLRSDDLDTLLVTERILGPLGAFAQAGRFVALARDPALRAASDRVDAAEEALDDSVAVDDPRVAQVAAERHAFESALMRAVEESGQLQEDEAVFDAWDRQDPGDVDTPTAAGGRGTGAAAVIARMPWDLSPARLRAAELALQLAFPSDDA</sequence>
<dbReference type="SUPFAM" id="SSF46955">
    <property type="entry name" value="Putative DNA-binding domain"/>
    <property type="match status" value="1"/>
</dbReference>
<dbReference type="SMART" id="SM00422">
    <property type="entry name" value="HTH_MERR"/>
    <property type="match status" value="1"/>
</dbReference>
<dbReference type="InterPro" id="IPR047057">
    <property type="entry name" value="MerR_fam"/>
</dbReference>
<dbReference type="InterPro" id="IPR009061">
    <property type="entry name" value="DNA-bd_dom_put_sf"/>
</dbReference>
<dbReference type="PROSITE" id="PS50937">
    <property type="entry name" value="HTH_MERR_2"/>
    <property type="match status" value="1"/>
</dbReference>
<evidence type="ECO:0000313" key="5">
    <source>
        <dbReference type="Proteomes" id="UP000072763"/>
    </source>
</evidence>
<dbReference type="Gene3D" id="1.10.1660.10">
    <property type="match status" value="1"/>
</dbReference>
<dbReference type="CDD" id="cd00592">
    <property type="entry name" value="HTH_MerR-like"/>
    <property type="match status" value="1"/>
</dbReference>
<dbReference type="PANTHER" id="PTHR30204">
    <property type="entry name" value="REDOX-CYCLING DRUG-SENSING TRANSCRIPTIONAL ACTIVATOR SOXR"/>
    <property type="match status" value="1"/>
</dbReference>
<dbReference type="PATRIC" id="fig|465820.4.peg.2918"/>
<feature type="domain" description="HTH merR-type" evidence="3">
    <location>
        <begin position="1"/>
        <end position="67"/>
    </location>
</feature>